<dbReference type="InterPro" id="IPR020479">
    <property type="entry name" value="HD_metazoa"/>
</dbReference>
<evidence type="ECO:0000256" key="9">
    <source>
        <dbReference type="SAM" id="MobiDB-lite"/>
    </source>
</evidence>
<dbReference type="PROSITE" id="PS00027">
    <property type="entry name" value="HOMEOBOX_1"/>
    <property type="match status" value="1"/>
</dbReference>
<dbReference type="Gene3D" id="1.10.10.60">
    <property type="entry name" value="Homeodomain-like"/>
    <property type="match status" value="1"/>
</dbReference>
<reference evidence="11" key="1">
    <citation type="journal article" date="2019" name="PLoS Genet.">
        <title>A small set of conserved genes, including sp5 and Hox, are activated by Wnt signaling in the posterior of planarians and acoels.</title>
        <authorList>
            <person name="Tewari A.G."/>
            <person name="Owen J.H."/>
            <person name="Petersen C.P."/>
            <person name="Wagner D.E."/>
            <person name="Reddien P.W."/>
        </authorList>
    </citation>
    <scope>NUCLEOTIDE SEQUENCE</scope>
</reference>
<sequence>MTKSSSFNIASIMEKDPQPKCSAFSKSVDPGPMRTQTALYYQLSDSEQLRRYRTAFTKEQQDKLEAEFKKENYISRPKRCEIASELNLPETTIKVWFQNRRMKEKRQRQMYTFSPFVEQTYYTYLLAKGLLPNPMMAQMMPPTPSISNGPLTNIITRYQFTPFQNFEHDKQFSNVLQNCIAEK</sequence>
<dbReference type="GO" id="GO:0005634">
    <property type="term" value="C:nucleus"/>
    <property type="evidence" value="ECO:0007669"/>
    <property type="project" value="UniProtKB-SubCell"/>
</dbReference>
<feature type="domain" description="Homeobox" evidence="10">
    <location>
        <begin position="47"/>
        <end position="107"/>
    </location>
</feature>
<keyword evidence="4 7" id="KW-0371">Homeobox</keyword>
<dbReference type="PANTHER" id="PTHR46294">
    <property type="entry name" value="SEGMENTATION PROTEIN EVEN-SKIPPED"/>
    <property type="match status" value="1"/>
</dbReference>
<name>A0A5P8I4K7_HOFMI</name>
<keyword evidence="5 7" id="KW-0539">Nucleus</keyword>
<dbReference type="GO" id="GO:0000978">
    <property type="term" value="F:RNA polymerase II cis-regulatory region sequence-specific DNA binding"/>
    <property type="evidence" value="ECO:0007669"/>
    <property type="project" value="TreeGrafter"/>
</dbReference>
<comment type="similarity">
    <text evidence="6">Belongs to the even-skipped homeobox family.</text>
</comment>
<keyword evidence="2" id="KW-0217">Developmental protein</keyword>
<evidence type="ECO:0000256" key="2">
    <source>
        <dbReference type="ARBA" id="ARBA00022473"/>
    </source>
</evidence>
<dbReference type="GO" id="GO:0000981">
    <property type="term" value="F:DNA-binding transcription factor activity, RNA polymerase II-specific"/>
    <property type="evidence" value="ECO:0007669"/>
    <property type="project" value="InterPro"/>
</dbReference>
<feature type="region of interest" description="Disordered" evidence="9">
    <location>
        <begin position="1"/>
        <end position="28"/>
    </location>
</feature>
<evidence type="ECO:0000256" key="7">
    <source>
        <dbReference type="PROSITE-ProRule" id="PRU00108"/>
    </source>
</evidence>
<keyword evidence="3 7" id="KW-0238">DNA-binding</keyword>
<dbReference type="SUPFAM" id="SSF46689">
    <property type="entry name" value="Homeodomain-like"/>
    <property type="match status" value="1"/>
</dbReference>
<dbReference type="InterPro" id="IPR001356">
    <property type="entry name" value="HD"/>
</dbReference>
<protein>
    <submittedName>
        <fullName evidence="11">Eve protein</fullName>
    </submittedName>
</protein>
<comment type="subcellular location">
    <subcellularLocation>
        <location evidence="1 7 8">Nucleus</location>
    </subcellularLocation>
</comment>
<proteinExistence type="evidence at transcript level"/>
<evidence type="ECO:0000256" key="6">
    <source>
        <dbReference type="ARBA" id="ARBA00038449"/>
    </source>
</evidence>
<dbReference type="CDD" id="cd00086">
    <property type="entry name" value="homeodomain"/>
    <property type="match status" value="1"/>
</dbReference>
<evidence type="ECO:0000256" key="4">
    <source>
        <dbReference type="ARBA" id="ARBA00023155"/>
    </source>
</evidence>
<feature type="DNA-binding region" description="Homeobox" evidence="7">
    <location>
        <begin position="49"/>
        <end position="108"/>
    </location>
</feature>
<dbReference type="InterPro" id="IPR017970">
    <property type="entry name" value="Homeobox_CS"/>
</dbReference>
<evidence type="ECO:0000256" key="1">
    <source>
        <dbReference type="ARBA" id="ARBA00004123"/>
    </source>
</evidence>
<evidence type="ECO:0000313" key="11">
    <source>
        <dbReference type="EMBL" id="QFQ66884.1"/>
    </source>
</evidence>
<dbReference type="InterPro" id="IPR009057">
    <property type="entry name" value="Homeodomain-like_sf"/>
</dbReference>
<dbReference type="Pfam" id="PF00046">
    <property type="entry name" value="Homeodomain"/>
    <property type="match status" value="1"/>
</dbReference>
<evidence type="ECO:0000256" key="5">
    <source>
        <dbReference type="ARBA" id="ARBA00023242"/>
    </source>
</evidence>
<dbReference type="PANTHER" id="PTHR46294:SF4">
    <property type="entry name" value="SEGMENTATION PROTEIN EVEN-SKIPPED"/>
    <property type="match status" value="1"/>
</dbReference>
<dbReference type="InterPro" id="IPR052002">
    <property type="entry name" value="Even-skipped_HD"/>
</dbReference>
<accession>A0A5P8I4K7</accession>
<dbReference type="AlphaFoldDB" id="A0A5P8I4K7"/>
<evidence type="ECO:0000259" key="10">
    <source>
        <dbReference type="PROSITE" id="PS50071"/>
    </source>
</evidence>
<organism evidence="11">
    <name type="scientific">Hofstenia miamia</name>
    <name type="common">Three-banded panther worm</name>
    <dbReference type="NCBI Taxonomy" id="442651"/>
    <lineage>
        <taxon>Eukaryota</taxon>
        <taxon>Metazoa</taxon>
        <taxon>Xenacoelomorpha</taxon>
        <taxon>Acoelomorpha</taxon>
        <taxon>Acoela</taxon>
        <taxon>Hofsteniidae</taxon>
        <taxon>Hofstenia</taxon>
    </lineage>
</organism>
<evidence type="ECO:0000256" key="3">
    <source>
        <dbReference type="ARBA" id="ARBA00023125"/>
    </source>
</evidence>
<dbReference type="PRINTS" id="PR00024">
    <property type="entry name" value="HOMEOBOX"/>
</dbReference>
<dbReference type="PROSITE" id="PS50071">
    <property type="entry name" value="HOMEOBOX_2"/>
    <property type="match status" value="1"/>
</dbReference>
<dbReference type="SMART" id="SM00389">
    <property type="entry name" value="HOX"/>
    <property type="match status" value="1"/>
</dbReference>
<dbReference type="EMBL" id="MN275826">
    <property type="protein sequence ID" value="QFQ66884.1"/>
    <property type="molecule type" value="mRNA"/>
</dbReference>
<evidence type="ECO:0000256" key="8">
    <source>
        <dbReference type="RuleBase" id="RU000682"/>
    </source>
</evidence>